<accession>A0A6J5N1X1</accession>
<protein>
    <submittedName>
        <fullName evidence="1">Uncharacterized protein</fullName>
    </submittedName>
</protein>
<gene>
    <name evidence="1" type="ORF">UFOVP639_15</name>
</gene>
<reference evidence="1" key="1">
    <citation type="submission" date="2020-04" db="EMBL/GenBank/DDBJ databases">
        <authorList>
            <person name="Chiriac C."/>
            <person name="Salcher M."/>
            <person name="Ghai R."/>
            <person name="Kavagutti S V."/>
        </authorList>
    </citation>
    <scope>NUCLEOTIDE SEQUENCE</scope>
</reference>
<evidence type="ECO:0000313" key="1">
    <source>
        <dbReference type="EMBL" id="CAB4153615.1"/>
    </source>
</evidence>
<organism evidence="1">
    <name type="scientific">uncultured Caudovirales phage</name>
    <dbReference type="NCBI Taxonomy" id="2100421"/>
    <lineage>
        <taxon>Viruses</taxon>
        <taxon>Duplodnaviria</taxon>
        <taxon>Heunggongvirae</taxon>
        <taxon>Uroviricota</taxon>
        <taxon>Caudoviricetes</taxon>
        <taxon>Peduoviridae</taxon>
        <taxon>Maltschvirus</taxon>
        <taxon>Maltschvirus maltsch</taxon>
    </lineage>
</organism>
<dbReference type="EMBL" id="LR796603">
    <property type="protein sequence ID" value="CAB4153615.1"/>
    <property type="molecule type" value="Genomic_DNA"/>
</dbReference>
<proteinExistence type="predicted"/>
<dbReference type="Gene3D" id="2.80.10.50">
    <property type="match status" value="2"/>
</dbReference>
<sequence>MKFYSQPEEGDQIGFKIADDAATYGLYEFEQVGLLTDPGFTYRAPISRTVNGVIGLNNDLTLLSAFNPDPTGTNLLGARRTVGAAGDIYDADSDGDSTMIVGFFDLYNDISSVNIARINSRTGSLLTSYATTVASIIYAVRFAPGDGGSFYIGGEQTLWNGTSIKQFAKVNGDGTLATAFNANVAATGLFNSTSVVTKITVEPDTGRIYVGYTNSTGGGRVARFETDGTLDASWTITSCTNSTGYGRVYIRAITIDLGMERNVYIGGNFETCNTNASRLFAKLDPFGVWEELLAFTGGSDCKAICLQGGSLYPFIFIATDANAVMSYTDDITWGMAGLGVTVVNAATGLVNDYFMDRIATGISSPNYVEGGIYDIQIIENPGAPYGRGGTFVVLGGNFKKFGPYRAENIISFEWFNEFDAPFVVNQITPFYSQKFDTIRFLEGSIVYRLICSRKRPGGAESTQYTTHCLALGRFQTARGMNTTTNYYLDTTSFPYVDKWQINRNIEIGEYKINKSSVSFEFDPLYPAAAQGSISLAIGNLYNPDSNIFYYDGLLIQFTEDGDPGTVKLDMNMKENLAAFLEEWMDTVVYPNLIAATRELGAAGKPGIRDFYYNITIVGNVVTLELNNPLWENWLIAIPDFEEPAIIPNVTDAIEWRSTLAQTYWNTYKKFNLEWQNVSFYYVGLKYGYYSFDSAFYGSTLKLALEDGGPFIPPIAPRIISFIDIVQLLGEIEIFDLDELLADARLALTRSPILQKSIGTQSSTVFNIYSFIGNIEDIAPLSYSITKQKMVPSQTALYIDLANIVKEDLEADITGFLSDTPVMALGENESRWVRVRAQNYNGTATASNPMTLYHVMDGFVTPLELNGTPESIYNFPRILTPHTNIIARGSAPRLYYRNKDVAVIYSLTLEGYDPSGEPEYWYNVIEPNVFVSQNDQYYNSIDVATYLGSSDQVIFGIVYMDELEEIITYNVYDECKYEKYELIFKNKWGVLESISMSKKTTKQLNISGDDYLRSIVDMNGDYDINRHTKKQLNVTGYEEWTLNTPFIPEYMNESIKEAMLSEEIWIRPNGYFQFGELVRTDYAYPAIRMDQSLAYKTNLNDKNIQYTIKVRLSHNEIKNIR</sequence>
<name>A0A6J5N1X1_9CAUD</name>